<dbReference type="PANTHER" id="PTHR47939:SF10">
    <property type="entry name" value="PENTACOTRIPEPTIDE-REPEAT REGION OF PRORP DOMAIN-CONTAINING PROTEIN"/>
    <property type="match status" value="1"/>
</dbReference>
<dbReference type="FunCoup" id="B9RM09">
    <property type="interactions" value="1580"/>
</dbReference>
<reference evidence="6" key="1">
    <citation type="journal article" date="2010" name="Nat. Biotechnol.">
        <title>Draft genome sequence of the oilseed species Ricinus communis.</title>
        <authorList>
            <person name="Chan A.P."/>
            <person name="Crabtree J."/>
            <person name="Zhao Q."/>
            <person name="Lorenzi H."/>
            <person name="Orvis J."/>
            <person name="Puiu D."/>
            <person name="Melake-Berhan A."/>
            <person name="Jones K.M."/>
            <person name="Redman J."/>
            <person name="Chen G."/>
            <person name="Cahoon E.B."/>
            <person name="Gedil M."/>
            <person name="Stanke M."/>
            <person name="Haas B.J."/>
            <person name="Wortman J.R."/>
            <person name="Fraser-Liggett C.M."/>
            <person name="Ravel J."/>
            <person name="Rabinowicz P.D."/>
        </authorList>
    </citation>
    <scope>NUCLEOTIDE SEQUENCE [LARGE SCALE GENOMIC DNA]</scope>
    <source>
        <strain evidence="6">cv. Hale</strain>
    </source>
</reference>
<dbReference type="PANTHER" id="PTHR47939">
    <property type="entry name" value="MEMBRANE-ASSOCIATED SALT-INDUCIBLE PROTEIN-LIKE"/>
    <property type="match status" value="1"/>
</dbReference>
<dbReference type="OMA" id="RRAYDWA"/>
<feature type="repeat" description="PPR" evidence="3">
    <location>
        <begin position="452"/>
        <end position="486"/>
    </location>
</feature>
<feature type="repeat" description="PPR" evidence="3">
    <location>
        <begin position="417"/>
        <end position="451"/>
    </location>
</feature>
<keyword evidence="6" id="KW-1185">Reference proteome</keyword>
<dbReference type="AlphaFoldDB" id="B9RM09"/>
<dbReference type="Pfam" id="PF01535">
    <property type="entry name" value="PPR"/>
    <property type="match status" value="2"/>
</dbReference>
<dbReference type="InParanoid" id="B9RM09"/>
<name>B9RM09_RICCO</name>
<dbReference type="STRING" id="3988.B9RM09"/>
<organism evidence="5 6">
    <name type="scientific">Ricinus communis</name>
    <name type="common">Castor bean</name>
    <dbReference type="NCBI Taxonomy" id="3988"/>
    <lineage>
        <taxon>Eukaryota</taxon>
        <taxon>Viridiplantae</taxon>
        <taxon>Streptophyta</taxon>
        <taxon>Embryophyta</taxon>
        <taxon>Tracheophyta</taxon>
        <taxon>Spermatophyta</taxon>
        <taxon>Magnoliopsida</taxon>
        <taxon>eudicotyledons</taxon>
        <taxon>Gunneridae</taxon>
        <taxon>Pentapetalae</taxon>
        <taxon>rosids</taxon>
        <taxon>fabids</taxon>
        <taxon>Malpighiales</taxon>
        <taxon>Euphorbiaceae</taxon>
        <taxon>Acalyphoideae</taxon>
        <taxon>Acalypheae</taxon>
        <taxon>Ricinus</taxon>
    </lineage>
</organism>
<dbReference type="Pfam" id="PF13041">
    <property type="entry name" value="PPR_2"/>
    <property type="match status" value="2"/>
</dbReference>
<feature type="region of interest" description="Disordered" evidence="4">
    <location>
        <begin position="54"/>
        <end position="81"/>
    </location>
</feature>
<sequence>MWRSIAIKSRQAAHSLSAATSYNKVSSASHFSNWVPCQQNLRFLSNLSVNTNDTEIDHSSHGSAQNNYDGDDEGKVTDTHLHNFSPQADINEVSHHYSSENGDTHMDNFVQRSPDLAEEANTQIHGEVEGHVDYVIDADKLENVLSLLQSSTDASLESSLDNMDLHLHEDFIVKVLETPLIVGDNLIKFFNWAIKQPDINVTTRLVHPLVRAICSELRKKDAYALWDLVKDIGEEENTVLNVDLLNQLIALFSKLGKGKAAFEVFNKFGDFGCVPDSETYHYTIEALCRRSIFDWASSVREKMLRAEALPDTEKIGKIICWFCKGDKANDAYLVYLLAKEKNKYPPQPSVNFLIGLLCQKNETVKLALEMLDAFSGPKRKYAIKPFSSVIRALCRIKDLDGAKMLLSKMVDEGPPPGNAVFNSIINGYSKCGDMKEAIKMKQLMVRRGLKPDLFTYAVIMSGYASGGQMEEACKVLSEAKKKHSKLSPVMYHTVIRGYCKLEQFDKALDLLAEMKTFGVQANADEYNKLIQSLCLKALDWERAEKLLEKMKEDGLHLNGITRGLIRAVKELEDEGIEKEVGAEA</sequence>
<proteinExistence type="inferred from homology"/>
<evidence type="ECO:0000313" key="6">
    <source>
        <dbReference type="Proteomes" id="UP000008311"/>
    </source>
</evidence>
<keyword evidence="2" id="KW-0677">Repeat</keyword>
<gene>
    <name evidence="5" type="ORF">RCOM_1076790</name>
</gene>
<dbReference type="Gene3D" id="1.25.40.10">
    <property type="entry name" value="Tetratricopeptide repeat domain"/>
    <property type="match status" value="3"/>
</dbReference>
<dbReference type="GO" id="GO:0003729">
    <property type="term" value="F:mRNA binding"/>
    <property type="evidence" value="ECO:0000318"/>
    <property type="project" value="GO_Central"/>
</dbReference>
<evidence type="ECO:0000256" key="1">
    <source>
        <dbReference type="ARBA" id="ARBA00007626"/>
    </source>
</evidence>
<dbReference type="PROSITE" id="PS51375">
    <property type="entry name" value="PPR"/>
    <property type="match status" value="6"/>
</dbReference>
<evidence type="ECO:0000256" key="4">
    <source>
        <dbReference type="SAM" id="MobiDB-lite"/>
    </source>
</evidence>
<dbReference type="eggNOG" id="KOG4197">
    <property type="taxonomic scope" value="Eukaryota"/>
</dbReference>
<evidence type="ECO:0000256" key="2">
    <source>
        <dbReference type="ARBA" id="ARBA00022737"/>
    </source>
</evidence>
<dbReference type="OrthoDB" id="185373at2759"/>
<feature type="repeat" description="PPR" evidence="3">
    <location>
        <begin position="241"/>
        <end position="275"/>
    </location>
</feature>
<dbReference type="EMBL" id="EQ973789">
    <property type="protein sequence ID" value="EEF47332.1"/>
    <property type="molecule type" value="Genomic_DNA"/>
</dbReference>
<dbReference type="InterPro" id="IPR011990">
    <property type="entry name" value="TPR-like_helical_dom_sf"/>
</dbReference>
<dbReference type="SUPFAM" id="SSF81901">
    <property type="entry name" value="HCP-like"/>
    <property type="match status" value="1"/>
</dbReference>
<feature type="repeat" description="PPR" evidence="3">
    <location>
        <begin position="522"/>
        <end position="557"/>
    </location>
</feature>
<accession>B9RM09</accession>
<feature type="repeat" description="PPR" evidence="3">
    <location>
        <begin position="382"/>
        <end position="416"/>
    </location>
</feature>
<dbReference type="InterPro" id="IPR002885">
    <property type="entry name" value="PPR_rpt"/>
</dbReference>
<evidence type="ECO:0000313" key="5">
    <source>
        <dbReference type="EMBL" id="EEF47332.1"/>
    </source>
</evidence>
<comment type="similarity">
    <text evidence="1">Belongs to the PPR family. P subfamily.</text>
</comment>
<evidence type="ECO:0000256" key="3">
    <source>
        <dbReference type="PROSITE-ProRule" id="PRU00708"/>
    </source>
</evidence>
<dbReference type="KEGG" id="rcu:8263456"/>
<dbReference type="InterPro" id="IPR050667">
    <property type="entry name" value="PPR-containing_protein"/>
</dbReference>
<dbReference type="NCBIfam" id="TIGR00756">
    <property type="entry name" value="PPR"/>
    <property type="match status" value="5"/>
</dbReference>
<feature type="repeat" description="PPR" evidence="3">
    <location>
        <begin position="487"/>
        <end position="521"/>
    </location>
</feature>
<protein>
    <submittedName>
        <fullName evidence="5">Pentatricopeptide repeat-containing protein, putative</fullName>
    </submittedName>
</protein>
<dbReference type="Proteomes" id="UP000008311">
    <property type="component" value="Unassembled WGS sequence"/>
</dbReference>